<evidence type="ECO:0000256" key="1">
    <source>
        <dbReference type="SAM" id="Phobius"/>
    </source>
</evidence>
<sequence>MNRGKPGPSTIYWKRVRLLLLQRNSENVLVLLPMLSIYRLFFPVLYSIGSSNVNEPTYYEIEKNKFLELIEYYVGL</sequence>
<organism evidence="2">
    <name type="scientific">Glycine max</name>
    <name type="common">Soybean</name>
    <name type="synonym">Glycine hispida</name>
    <dbReference type="NCBI Taxonomy" id="3847"/>
    <lineage>
        <taxon>Eukaryota</taxon>
        <taxon>Viridiplantae</taxon>
        <taxon>Streptophyta</taxon>
        <taxon>Embryophyta</taxon>
        <taxon>Tracheophyta</taxon>
        <taxon>Spermatophyta</taxon>
        <taxon>Magnoliopsida</taxon>
        <taxon>eudicotyledons</taxon>
        <taxon>Gunneridae</taxon>
        <taxon>Pentapetalae</taxon>
        <taxon>rosids</taxon>
        <taxon>fabids</taxon>
        <taxon>Fabales</taxon>
        <taxon>Fabaceae</taxon>
        <taxon>Papilionoideae</taxon>
        <taxon>50 kb inversion clade</taxon>
        <taxon>NPAAA clade</taxon>
        <taxon>indigoferoid/millettioid clade</taxon>
        <taxon>Phaseoleae</taxon>
        <taxon>Glycine</taxon>
        <taxon>Glycine subgen. Soja</taxon>
    </lineage>
</organism>
<dbReference type="EMBL" id="BT091461">
    <property type="protein sequence ID" value="ACU15627.1"/>
    <property type="molecule type" value="mRNA"/>
</dbReference>
<evidence type="ECO:0000313" key="2">
    <source>
        <dbReference type="EMBL" id="ACU15627.1"/>
    </source>
</evidence>
<accession>C6T205</accession>
<keyword evidence="1" id="KW-1133">Transmembrane helix</keyword>
<keyword evidence="1" id="KW-0472">Membrane</keyword>
<protein>
    <submittedName>
        <fullName evidence="2">Uncharacterized protein</fullName>
    </submittedName>
</protein>
<name>C6T205_SOYBN</name>
<feature type="transmembrane region" description="Helical" evidence="1">
    <location>
        <begin position="28"/>
        <end position="48"/>
    </location>
</feature>
<proteinExistence type="evidence at transcript level"/>
<dbReference type="AlphaFoldDB" id="C6T205"/>
<keyword evidence="1" id="KW-0812">Transmembrane</keyword>
<reference evidence="2" key="1">
    <citation type="submission" date="2009-08" db="EMBL/GenBank/DDBJ databases">
        <authorList>
            <person name="Cheung F."/>
            <person name="Xiao Y."/>
            <person name="Chan A."/>
            <person name="Moskal W."/>
            <person name="Town C.D."/>
        </authorList>
    </citation>
    <scope>NUCLEOTIDE SEQUENCE</scope>
</reference>